<feature type="domain" description="MmgE/PrpD C-terminal" evidence="3">
    <location>
        <begin position="265"/>
        <end position="430"/>
    </location>
</feature>
<keyword evidence="5" id="KW-1185">Reference proteome</keyword>
<dbReference type="AlphaFoldDB" id="A0A1T4N3Q9"/>
<gene>
    <name evidence="4" type="ORF">SAMN02745885_00791</name>
</gene>
<dbReference type="OrthoDB" id="9791416at2"/>
<dbReference type="Pfam" id="PF03972">
    <property type="entry name" value="MmgE_PrpD_N"/>
    <property type="match status" value="1"/>
</dbReference>
<evidence type="ECO:0000313" key="5">
    <source>
        <dbReference type="Proteomes" id="UP000189933"/>
    </source>
</evidence>
<name>A0A1T4N3Q9_9FIRM</name>
<dbReference type="InterPro" id="IPR036148">
    <property type="entry name" value="MmgE/PrpD_sf"/>
</dbReference>
<dbReference type="InterPro" id="IPR005656">
    <property type="entry name" value="MmgE_PrpD"/>
</dbReference>
<proteinExistence type="inferred from homology"/>
<sequence length="446" mass="48126">MISQKLADYICNLKYTDLPDEVIEITRLSFLDWLGSALAGAGKEAGQMVYAVAEDIGGNPQATLIPSLRKSSCLNAALVNGAVSHIVELDDVHKASILHAAAAIIPAALAAAEKIGASGEELITAIVAGYEVGIRIGEAVTPSHYYYWHNTGTCGTFGAAAAAGKILGLNRDQMVHALGNAGTQAAGLWEFLADGAMSKHLHPGKAAMNGLLAALLAARGFTGASKILEGEKGFCKATAREYDLNKITDGLGQSYKILENSFKIHASCRHTHPGLDLVIALAKQFDLTPGQVEKIVVKTYGIALDITGNYQPNSLYAAKFSLPFCVALGLKKRKAGLAEFNEAALEDKEIRELMSRVELVQDPEIEALYPEQWPAIVEIYCSDNRVYTERTNFPKGDPENPVTAEELSVKFRELAGIRLKPEEAERLLQKALKMENIQNIALFFTN</sequence>
<dbReference type="GO" id="GO:0016829">
    <property type="term" value="F:lyase activity"/>
    <property type="evidence" value="ECO:0007669"/>
    <property type="project" value="InterPro"/>
</dbReference>
<dbReference type="InterPro" id="IPR042188">
    <property type="entry name" value="MmgE/PrpD_sf_2"/>
</dbReference>
<evidence type="ECO:0000259" key="2">
    <source>
        <dbReference type="Pfam" id="PF03972"/>
    </source>
</evidence>
<dbReference type="Gene3D" id="3.30.1330.120">
    <property type="entry name" value="2-methylcitrate dehydratase PrpD"/>
    <property type="match status" value="1"/>
</dbReference>
<feature type="domain" description="MmgE/PrpD N-terminal" evidence="2">
    <location>
        <begin position="4"/>
        <end position="243"/>
    </location>
</feature>
<dbReference type="RefSeq" id="WP_078664895.1">
    <property type="nucleotide sequence ID" value="NZ_FUXM01000006.1"/>
</dbReference>
<dbReference type="Gene3D" id="1.10.4100.10">
    <property type="entry name" value="2-methylcitrate dehydratase PrpD"/>
    <property type="match status" value="1"/>
</dbReference>
<dbReference type="PANTHER" id="PTHR16943">
    <property type="entry name" value="2-METHYLCITRATE DEHYDRATASE-RELATED"/>
    <property type="match status" value="1"/>
</dbReference>
<dbReference type="EMBL" id="FUXM01000006">
    <property type="protein sequence ID" value="SJZ73852.1"/>
    <property type="molecule type" value="Genomic_DNA"/>
</dbReference>
<dbReference type="PANTHER" id="PTHR16943:SF8">
    <property type="entry name" value="2-METHYLCITRATE DEHYDRATASE"/>
    <property type="match status" value="1"/>
</dbReference>
<dbReference type="InterPro" id="IPR045336">
    <property type="entry name" value="MmgE_PrpD_N"/>
</dbReference>
<dbReference type="Proteomes" id="UP000189933">
    <property type="component" value="Unassembled WGS sequence"/>
</dbReference>
<comment type="similarity">
    <text evidence="1">Belongs to the PrpD family.</text>
</comment>
<protein>
    <submittedName>
        <fullName evidence="4">2-methylcitrate dehydratase PrpD</fullName>
    </submittedName>
</protein>
<dbReference type="InterPro" id="IPR045337">
    <property type="entry name" value="MmgE_PrpD_C"/>
</dbReference>
<dbReference type="InterPro" id="IPR042183">
    <property type="entry name" value="MmgE/PrpD_sf_1"/>
</dbReference>
<reference evidence="5" key="1">
    <citation type="submission" date="2017-02" db="EMBL/GenBank/DDBJ databases">
        <authorList>
            <person name="Varghese N."/>
            <person name="Submissions S."/>
        </authorList>
    </citation>
    <scope>NUCLEOTIDE SEQUENCE [LARGE SCALE GENOMIC DNA]</scope>
    <source>
        <strain evidence="5">DSM 16521</strain>
    </source>
</reference>
<dbReference type="SUPFAM" id="SSF103378">
    <property type="entry name" value="2-methylcitrate dehydratase PrpD"/>
    <property type="match status" value="1"/>
</dbReference>
<evidence type="ECO:0000256" key="1">
    <source>
        <dbReference type="ARBA" id="ARBA00006174"/>
    </source>
</evidence>
<dbReference type="Pfam" id="PF19305">
    <property type="entry name" value="MmgE_PrpD_C"/>
    <property type="match status" value="1"/>
</dbReference>
<evidence type="ECO:0000313" key="4">
    <source>
        <dbReference type="EMBL" id="SJZ73852.1"/>
    </source>
</evidence>
<organism evidence="4 5">
    <name type="scientific">Carboxydocella sporoproducens DSM 16521</name>
    <dbReference type="NCBI Taxonomy" id="1121270"/>
    <lineage>
        <taxon>Bacteria</taxon>
        <taxon>Bacillati</taxon>
        <taxon>Bacillota</taxon>
        <taxon>Clostridia</taxon>
        <taxon>Eubacteriales</taxon>
        <taxon>Clostridiales Family XVI. Incertae Sedis</taxon>
        <taxon>Carboxydocella</taxon>
    </lineage>
</organism>
<accession>A0A1T4N3Q9</accession>
<evidence type="ECO:0000259" key="3">
    <source>
        <dbReference type="Pfam" id="PF19305"/>
    </source>
</evidence>